<evidence type="ECO:0008006" key="4">
    <source>
        <dbReference type="Google" id="ProtNLM"/>
    </source>
</evidence>
<protein>
    <recommendedName>
        <fullName evidence="4">DUF4352 domain-containing protein</fullName>
    </recommendedName>
</protein>
<dbReference type="EMBL" id="BAAAHQ010000041">
    <property type="protein sequence ID" value="GAA0947312.1"/>
    <property type="molecule type" value="Genomic_DNA"/>
</dbReference>
<organism evidence="2 3">
    <name type="scientific">Nonomuraea longicatena</name>
    <dbReference type="NCBI Taxonomy" id="83682"/>
    <lineage>
        <taxon>Bacteria</taxon>
        <taxon>Bacillati</taxon>
        <taxon>Actinomycetota</taxon>
        <taxon>Actinomycetes</taxon>
        <taxon>Streptosporangiales</taxon>
        <taxon>Streptosporangiaceae</taxon>
        <taxon>Nonomuraea</taxon>
    </lineage>
</organism>
<keyword evidence="1" id="KW-0812">Transmembrane</keyword>
<evidence type="ECO:0000256" key="1">
    <source>
        <dbReference type="SAM" id="Phobius"/>
    </source>
</evidence>
<sequence length="220" mass="23586">MTAPSGEHDRPKRPVVVPVIGLVLATAAGVTALLGGLNEVPDAPPQLAKGAVLDQGQFKTRFVDAVVSTQRAPQPAEPDRRFLEVTFDVTNQGERTAAVGIPPQRPESAFSGTTFAGSLVKITPGFAPESGPFVFALSEGVESRQLHPGVATTVVLRYRLEPEVKVPDKIVFDVAGFEYTAGFQDPDLNWRMVSTEEAENTFVPEVKAQVTLPVTVREPV</sequence>
<accession>A0ABN1QTL4</accession>
<keyword evidence="1" id="KW-0472">Membrane</keyword>
<dbReference type="Proteomes" id="UP001501578">
    <property type="component" value="Unassembled WGS sequence"/>
</dbReference>
<name>A0ABN1QTL4_9ACTN</name>
<keyword evidence="3" id="KW-1185">Reference proteome</keyword>
<dbReference type="RefSeq" id="WP_343953859.1">
    <property type="nucleotide sequence ID" value="NZ_BAAAHQ010000041.1"/>
</dbReference>
<proteinExistence type="predicted"/>
<feature type="transmembrane region" description="Helical" evidence="1">
    <location>
        <begin position="15"/>
        <end position="37"/>
    </location>
</feature>
<evidence type="ECO:0000313" key="3">
    <source>
        <dbReference type="Proteomes" id="UP001501578"/>
    </source>
</evidence>
<keyword evidence="1" id="KW-1133">Transmembrane helix</keyword>
<evidence type="ECO:0000313" key="2">
    <source>
        <dbReference type="EMBL" id="GAA0947312.1"/>
    </source>
</evidence>
<gene>
    <name evidence="2" type="ORF">GCM10009560_63650</name>
</gene>
<comment type="caution">
    <text evidence="2">The sequence shown here is derived from an EMBL/GenBank/DDBJ whole genome shotgun (WGS) entry which is preliminary data.</text>
</comment>
<reference evidence="2 3" key="1">
    <citation type="journal article" date="2019" name="Int. J. Syst. Evol. Microbiol.">
        <title>The Global Catalogue of Microorganisms (GCM) 10K type strain sequencing project: providing services to taxonomists for standard genome sequencing and annotation.</title>
        <authorList>
            <consortium name="The Broad Institute Genomics Platform"/>
            <consortium name="The Broad Institute Genome Sequencing Center for Infectious Disease"/>
            <person name="Wu L."/>
            <person name="Ma J."/>
        </authorList>
    </citation>
    <scope>NUCLEOTIDE SEQUENCE [LARGE SCALE GENOMIC DNA]</scope>
    <source>
        <strain evidence="2 3">JCM 11136</strain>
    </source>
</reference>